<dbReference type="RefSeq" id="WP_219051062.1">
    <property type="nucleotide sequence ID" value="NZ_JAHWDP010000001.1"/>
</dbReference>
<sequence>MNTEQILSELTFKAVRSSGPGGQHVNKTASKVEVSFSLPTSEGLTETEKELLQKRLASKLTYEGIILLQCDETRSQHRNKKLVIDRLLELLQQNLKVNKVRKKSKPSKSAIEKRIKAKKEQALKKASRKPPKID</sequence>
<dbReference type="PANTHER" id="PTHR47814">
    <property type="entry name" value="PEPTIDYL-TRNA HYDROLASE ARFB"/>
    <property type="match status" value="1"/>
</dbReference>
<accession>A0A9X1JUV6</accession>
<dbReference type="EC" id="3.1.1.29" evidence="3"/>
<evidence type="ECO:0000256" key="1">
    <source>
        <dbReference type="SAM" id="MobiDB-lite"/>
    </source>
</evidence>
<dbReference type="PANTHER" id="PTHR47814:SF1">
    <property type="entry name" value="PEPTIDYL-TRNA HYDROLASE ARFB"/>
    <property type="match status" value="1"/>
</dbReference>
<dbReference type="InterPro" id="IPR000352">
    <property type="entry name" value="Pep_chain_release_fac_I"/>
</dbReference>
<evidence type="ECO:0000313" key="4">
    <source>
        <dbReference type="Proteomes" id="UP001138686"/>
    </source>
</evidence>
<comment type="caution">
    <text evidence="3">The sequence shown here is derived from an EMBL/GenBank/DDBJ whole genome shotgun (WGS) entry which is preliminary data.</text>
</comment>
<protein>
    <submittedName>
        <fullName evidence="3">Aminoacyl-tRNA hydrolase</fullName>
        <ecNumber evidence="3">3.1.1.29</ecNumber>
    </submittedName>
</protein>
<dbReference type="GO" id="GO:0003747">
    <property type="term" value="F:translation release factor activity"/>
    <property type="evidence" value="ECO:0007669"/>
    <property type="project" value="InterPro"/>
</dbReference>
<dbReference type="Proteomes" id="UP001138686">
    <property type="component" value="Unassembled WGS sequence"/>
</dbReference>
<dbReference type="EMBL" id="JAHWDP010000001">
    <property type="protein sequence ID" value="MBW2937025.1"/>
    <property type="molecule type" value="Genomic_DNA"/>
</dbReference>
<dbReference type="NCBIfam" id="NF006718">
    <property type="entry name" value="PRK09256.1"/>
    <property type="match status" value="1"/>
</dbReference>
<evidence type="ECO:0000259" key="2">
    <source>
        <dbReference type="PROSITE" id="PS00745"/>
    </source>
</evidence>
<gene>
    <name evidence="3" type="primary">arfB</name>
    <name evidence="3" type="ORF">KXJ69_02845</name>
</gene>
<feature type="domain" description="Prokaryotic-type class I peptide chain release factors" evidence="2">
    <location>
        <begin position="16"/>
        <end position="32"/>
    </location>
</feature>
<dbReference type="GO" id="GO:0072344">
    <property type="term" value="P:rescue of stalled ribosome"/>
    <property type="evidence" value="ECO:0007669"/>
    <property type="project" value="TreeGrafter"/>
</dbReference>
<dbReference type="GO" id="GO:0004045">
    <property type="term" value="F:peptidyl-tRNA hydrolase activity"/>
    <property type="evidence" value="ECO:0007669"/>
    <property type="project" value="UniProtKB-EC"/>
</dbReference>
<evidence type="ECO:0000313" key="3">
    <source>
        <dbReference type="EMBL" id="MBW2937025.1"/>
    </source>
</evidence>
<keyword evidence="4" id="KW-1185">Reference proteome</keyword>
<dbReference type="Pfam" id="PF00472">
    <property type="entry name" value="RF-1"/>
    <property type="match status" value="1"/>
</dbReference>
<name>A0A9X1JUV6_9FLAO</name>
<feature type="compositionally biased region" description="Basic residues" evidence="1">
    <location>
        <begin position="125"/>
        <end position="134"/>
    </location>
</feature>
<reference evidence="3" key="1">
    <citation type="submission" date="2021-07" db="EMBL/GenBank/DDBJ databases">
        <title>Aureisphaera sp. CAU 1614 isolated from sea sediment.</title>
        <authorList>
            <person name="Kim W."/>
        </authorList>
    </citation>
    <scope>NUCLEOTIDE SEQUENCE</scope>
    <source>
        <strain evidence="3">CAU 1614</strain>
    </source>
</reference>
<dbReference type="AlphaFoldDB" id="A0A9X1JUV6"/>
<proteinExistence type="predicted"/>
<organism evidence="3 4">
    <name type="scientific">Halomarinibacterium sedimenti</name>
    <dbReference type="NCBI Taxonomy" id="2857106"/>
    <lineage>
        <taxon>Bacteria</taxon>
        <taxon>Pseudomonadati</taxon>
        <taxon>Bacteroidota</taxon>
        <taxon>Flavobacteriia</taxon>
        <taxon>Flavobacteriales</taxon>
        <taxon>Flavobacteriaceae</taxon>
        <taxon>Halomarinibacterium</taxon>
    </lineage>
</organism>
<dbReference type="PROSITE" id="PS00745">
    <property type="entry name" value="RF_PROK_I"/>
    <property type="match status" value="1"/>
</dbReference>
<feature type="region of interest" description="Disordered" evidence="1">
    <location>
        <begin position="99"/>
        <end position="134"/>
    </location>
</feature>
<feature type="compositionally biased region" description="Basic and acidic residues" evidence="1">
    <location>
        <begin position="110"/>
        <end position="123"/>
    </location>
</feature>
<keyword evidence="3" id="KW-0378">Hydrolase</keyword>
<dbReference type="GO" id="GO:0043022">
    <property type="term" value="F:ribosome binding"/>
    <property type="evidence" value="ECO:0007669"/>
    <property type="project" value="TreeGrafter"/>
</dbReference>